<dbReference type="GO" id="GO:0016787">
    <property type="term" value="F:hydrolase activity"/>
    <property type="evidence" value="ECO:0007669"/>
    <property type="project" value="UniProtKB-KW"/>
</dbReference>
<dbReference type="GeneID" id="30203579"/>
<evidence type="ECO:0000313" key="3">
    <source>
        <dbReference type="Proteomes" id="UP000094112"/>
    </source>
</evidence>
<keyword evidence="3" id="KW-1185">Reference proteome</keyword>
<dbReference type="AlphaFoldDB" id="A0A1E3P4X6"/>
<dbReference type="SUPFAM" id="SSF53474">
    <property type="entry name" value="alpha/beta-Hydrolases"/>
    <property type="match status" value="1"/>
</dbReference>
<dbReference type="OrthoDB" id="3980503at2759"/>
<evidence type="ECO:0000256" key="1">
    <source>
        <dbReference type="ARBA" id="ARBA00022801"/>
    </source>
</evidence>
<dbReference type="RefSeq" id="XP_019039159.1">
    <property type="nucleotide sequence ID" value="XM_019186333.1"/>
</dbReference>
<dbReference type="PANTHER" id="PTHR48081:SF31">
    <property type="entry name" value="STERYL ACETYL HYDROLASE MUG81-RELATED"/>
    <property type="match status" value="1"/>
</dbReference>
<dbReference type="InterPro" id="IPR019436">
    <property type="entry name" value="Say1-like"/>
</dbReference>
<evidence type="ECO:0000313" key="2">
    <source>
        <dbReference type="EMBL" id="ODQ59952.1"/>
    </source>
</evidence>
<proteinExistence type="predicted"/>
<organism evidence="2 3">
    <name type="scientific">Wickerhamomyces anomalus (strain ATCC 58044 / CBS 1984 / NCYC 433 / NRRL Y-366-8)</name>
    <name type="common">Yeast</name>
    <name type="synonym">Hansenula anomala</name>
    <dbReference type="NCBI Taxonomy" id="683960"/>
    <lineage>
        <taxon>Eukaryota</taxon>
        <taxon>Fungi</taxon>
        <taxon>Dikarya</taxon>
        <taxon>Ascomycota</taxon>
        <taxon>Saccharomycotina</taxon>
        <taxon>Saccharomycetes</taxon>
        <taxon>Phaffomycetales</taxon>
        <taxon>Wickerhamomycetaceae</taxon>
        <taxon>Wickerhamomyces</taxon>
    </lineage>
</organism>
<evidence type="ECO:0008006" key="4">
    <source>
        <dbReference type="Google" id="ProtNLM"/>
    </source>
</evidence>
<protein>
    <recommendedName>
        <fullName evidence="4">Alpha/beta hydrolase fold-3 domain-containing protein</fullName>
    </recommendedName>
</protein>
<accession>A0A1E3P4X6</accession>
<dbReference type="InterPro" id="IPR050300">
    <property type="entry name" value="GDXG_lipolytic_enzyme"/>
</dbReference>
<dbReference type="Gene3D" id="3.40.50.1820">
    <property type="entry name" value="alpha/beta hydrolase"/>
    <property type="match status" value="1"/>
</dbReference>
<reference evidence="2 3" key="1">
    <citation type="journal article" date="2016" name="Proc. Natl. Acad. Sci. U.S.A.">
        <title>Comparative genomics of biotechnologically important yeasts.</title>
        <authorList>
            <person name="Riley R."/>
            <person name="Haridas S."/>
            <person name="Wolfe K.H."/>
            <person name="Lopes M.R."/>
            <person name="Hittinger C.T."/>
            <person name="Goeker M."/>
            <person name="Salamov A.A."/>
            <person name="Wisecaver J.H."/>
            <person name="Long T.M."/>
            <person name="Calvey C.H."/>
            <person name="Aerts A.L."/>
            <person name="Barry K.W."/>
            <person name="Choi C."/>
            <person name="Clum A."/>
            <person name="Coughlan A.Y."/>
            <person name="Deshpande S."/>
            <person name="Douglass A.P."/>
            <person name="Hanson S.J."/>
            <person name="Klenk H.-P."/>
            <person name="LaButti K.M."/>
            <person name="Lapidus A."/>
            <person name="Lindquist E.A."/>
            <person name="Lipzen A.M."/>
            <person name="Meier-Kolthoff J.P."/>
            <person name="Ohm R.A."/>
            <person name="Otillar R.P."/>
            <person name="Pangilinan J.L."/>
            <person name="Peng Y."/>
            <person name="Rokas A."/>
            <person name="Rosa C.A."/>
            <person name="Scheuner C."/>
            <person name="Sibirny A.A."/>
            <person name="Slot J.C."/>
            <person name="Stielow J.B."/>
            <person name="Sun H."/>
            <person name="Kurtzman C.P."/>
            <person name="Blackwell M."/>
            <person name="Grigoriev I.V."/>
            <person name="Jeffries T.W."/>
        </authorList>
    </citation>
    <scope>NUCLEOTIDE SEQUENCE [LARGE SCALE GENOMIC DNA]</scope>
    <source>
        <strain evidence="3">ATCC 58044 / CBS 1984 / NCYC 433 / NRRL Y-366-8</strain>
    </source>
</reference>
<sequence length="340" mass="37634">LLAIVNLGGSVPIVPFPSITVGGDIIKYTEALVAAFVSLAKSKLPAAKILGLLPTLSLDFNLKVVEPFAKDLPNYNTEFPVKGLDEEKVKWLVEADNRTKEDPVLLYSHFGAYILGVLPVSPYLWTRLYQALENDRLSILLLDYTTTANGAKYPTQLKEIASTYNQLAKTSDNIIVGGDSAGAHLSLSLIRHSELPISGVPDVDGESLTGGIFISPWLNIYPDDTTGSHEYNNGKDFMISKFLREAGLEFVSSKDLLTAPETNFYNDTEADWENILPKNVFSSYGEREILLTDDVSWYKLAGLSGDQVFEDPNAIHDAIIFTPEKSDVFPKIVEFFKRNY</sequence>
<dbReference type="Pfam" id="PF10340">
    <property type="entry name" value="Say1_Mug180"/>
    <property type="match status" value="1"/>
</dbReference>
<feature type="non-terminal residue" evidence="2">
    <location>
        <position position="1"/>
    </location>
</feature>
<dbReference type="EMBL" id="KV454210">
    <property type="protein sequence ID" value="ODQ59952.1"/>
    <property type="molecule type" value="Genomic_DNA"/>
</dbReference>
<dbReference type="Proteomes" id="UP000094112">
    <property type="component" value="Unassembled WGS sequence"/>
</dbReference>
<keyword evidence="1" id="KW-0378">Hydrolase</keyword>
<name>A0A1E3P4X6_WICAA</name>
<gene>
    <name evidence="2" type="ORF">WICANDRAFT_92021</name>
</gene>
<dbReference type="InterPro" id="IPR029058">
    <property type="entry name" value="AB_hydrolase_fold"/>
</dbReference>
<dbReference type="STRING" id="683960.A0A1E3P4X6"/>
<dbReference type="PANTHER" id="PTHR48081">
    <property type="entry name" value="AB HYDROLASE SUPERFAMILY PROTEIN C4A8.06C"/>
    <property type="match status" value="1"/>
</dbReference>